<feature type="compositionally biased region" description="Basic and acidic residues" evidence="2">
    <location>
        <begin position="297"/>
        <end position="317"/>
    </location>
</feature>
<dbReference type="InterPro" id="IPR011990">
    <property type="entry name" value="TPR-like_helical_dom_sf"/>
</dbReference>
<feature type="region of interest" description="Disordered" evidence="2">
    <location>
        <begin position="295"/>
        <end position="353"/>
    </location>
</feature>
<organism evidence="3 4">
    <name type="scientific">Parvibaculum lavamentivorans (strain DS-1 / DSM 13023 / NCIMB 13966)</name>
    <dbReference type="NCBI Taxonomy" id="402881"/>
    <lineage>
        <taxon>Bacteria</taxon>
        <taxon>Pseudomonadati</taxon>
        <taxon>Pseudomonadota</taxon>
        <taxon>Alphaproteobacteria</taxon>
        <taxon>Hyphomicrobiales</taxon>
        <taxon>Parvibaculaceae</taxon>
        <taxon>Parvibaculum</taxon>
    </lineage>
</organism>
<gene>
    <name evidence="3" type="ordered locus">Plav_2567</name>
</gene>
<dbReference type="AlphaFoldDB" id="A7HW93"/>
<reference evidence="3 4" key="1">
    <citation type="journal article" date="2011" name="Stand. Genomic Sci.">
        <title>Complete genome sequence of Parvibaculum lavamentivorans type strain (DS-1(T)).</title>
        <authorList>
            <person name="Schleheck D."/>
            <person name="Weiss M."/>
            <person name="Pitluck S."/>
            <person name="Bruce D."/>
            <person name="Land M.L."/>
            <person name="Han S."/>
            <person name="Saunders E."/>
            <person name="Tapia R."/>
            <person name="Detter C."/>
            <person name="Brettin T."/>
            <person name="Han J."/>
            <person name="Woyke T."/>
            <person name="Goodwin L."/>
            <person name="Pennacchio L."/>
            <person name="Nolan M."/>
            <person name="Cook A.M."/>
            <person name="Kjelleberg S."/>
            <person name="Thomas T."/>
        </authorList>
    </citation>
    <scope>NUCLEOTIDE SEQUENCE [LARGE SCALE GENOMIC DNA]</scope>
    <source>
        <strain evidence="4">DS-1 / DSM 13023 / NCIMB 13966</strain>
    </source>
</reference>
<evidence type="ECO:0000256" key="2">
    <source>
        <dbReference type="SAM" id="MobiDB-lite"/>
    </source>
</evidence>
<feature type="coiled-coil region" evidence="1">
    <location>
        <begin position="994"/>
        <end position="1021"/>
    </location>
</feature>
<dbReference type="eggNOG" id="COG0457">
    <property type="taxonomic scope" value="Bacteria"/>
</dbReference>
<dbReference type="Gene3D" id="1.25.40.10">
    <property type="entry name" value="Tetratricopeptide repeat domain"/>
    <property type="match status" value="1"/>
</dbReference>
<dbReference type="KEGG" id="pla:Plav_2567"/>
<keyword evidence="4" id="KW-1185">Reference proteome</keyword>
<dbReference type="STRING" id="402881.Plav_2567"/>
<evidence type="ECO:0008006" key="5">
    <source>
        <dbReference type="Google" id="ProtNLM"/>
    </source>
</evidence>
<dbReference type="SUPFAM" id="SSF48452">
    <property type="entry name" value="TPR-like"/>
    <property type="match status" value="1"/>
</dbReference>
<evidence type="ECO:0000256" key="1">
    <source>
        <dbReference type="SAM" id="Coils"/>
    </source>
</evidence>
<evidence type="ECO:0000313" key="3">
    <source>
        <dbReference type="EMBL" id="ABS64176.1"/>
    </source>
</evidence>
<dbReference type="Proteomes" id="UP000006377">
    <property type="component" value="Chromosome"/>
</dbReference>
<protein>
    <recommendedName>
        <fullName evidence="5">Tetratricopeptide repeat protein</fullName>
    </recommendedName>
</protein>
<dbReference type="HOGENOM" id="CLU_004821_0_0_5"/>
<sequence length="1141" mass="123161">MNRIHPHIARHSGVGRPRHFLMGMAALLLMLAAFVPDARAEAMRVALSEKDGYGRMVFTAPGGEPSVRASISSGVLVIAFGKASGLDPDLFLRTMPRYFAMVRQDGNESTLRFALTTEFRLDVKKAENAVYVDLLPPDWAGEAPPLPADVVARVAAAEEAKQKAEEAARLAKAQGIVEPDAPPPGLAVRVVARDGMTRLVFDWNQPVLYSLVQRQGLATITFDRTAKVDLSSLRVDPPPYLSHASATEHDGRLAVILTLKPGVSIADFREDMGVVLDLKPAQGGIEDEAKAAAAALTDEKKAPAPRDIRPETARGAEEPAATAEAPEDVPPAEEMAAAPGKTNAMPQGGRPEGKAVVRIQPGRSGMDVIVAWPEPVGAAVFERAGRLWAVFDAALPMDISGIEAETSGPFGAPEVVRFEGGTALVLPLRERVLVGAIEEGASWRISAGETLTTTGRPIATSRDWRDDGRGSVTFDFAGARRILTVGDPLVRDTIVVATARGPVQSLQTARSYVEFQALQTAQGIAIVPVADDVNVAAAPDNVLVSRREGLTLSADDHRDGSGDSESASVASVPVTSLMNFEEWRKAPGETFTERRQHYLSRFVQAQAHELGKLRFEYGRFLLAYGLAPEARSMLEKAAEANTRYGIDPTYRAVKGVAGVMSGRYVDAINDLSSTGLENAPHAAVWRGLARTELGHWEAARAQFGLAGAVIDAFDDDLRTLFRSRAAKASLRGGDLAAAQHYAEGFPAAPPGKQAKAEILLVNAMIADARGGKEEAVRRYEAAIANGYPPVAARARFGKAVLLHKAGELDDEAYAKELESLRFAWRGDDLELDVLTQLAALRLEQGEIADALKLMQIATANYPDSDEAHRMNMRMSDIFADYFLSEKANEMPPVQALAFFDAFKELTPIGSKGDEMIRHLAERLVAVDLLPQAEHLLDYQVANRLHGGIAKAQVAARLAAIYLLDQKADRALAALRATKQNLLPEALAERRRLLEARALADLKQYDNALDLLEEKTDDLSVRLRVDVLWDSGRWQDAGPAIEALLGDAWKTEEPLSDEMRLLVMRGAIAYSLAGEEGGLSRLRTKFGEAMAASPDASAFAIVSDPIVQQGVAFREMASRIASIDTLDRFLASLKTDDATVLN</sequence>
<proteinExistence type="predicted"/>
<name>A7HW93_PARL1</name>
<evidence type="ECO:0000313" key="4">
    <source>
        <dbReference type="Proteomes" id="UP000006377"/>
    </source>
</evidence>
<accession>A7HW93</accession>
<keyword evidence="1" id="KW-0175">Coiled coil</keyword>
<dbReference type="EMBL" id="CP000774">
    <property type="protein sequence ID" value="ABS64176.1"/>
    <property type="molecule type" value="Genomic_DNA"/>
</dbReference>